<dbReference type="PANTHER" id="PTHR11731">
    <property type="entry name" value="PROTEASE FAMILY S9B,C DIPEPTIDYL-PEPTIDASE IV-RELATED"/>
    <property type="match status" value="1"/>
</dbReference>
<keyword evidence="9 12" id="KW-0472">Membrane</keyword>
<organism evidence="15 16">
    <name type="scientific">Meganyctiphanes norvegica</name>
    <name type="common">Northern krill</name>
    <name type="synonym">Thysanopoda norvegica</name>
    <dbReference type="NCBI Taxonomy" id="48144"/>
    <lineage>
        <taxon>Eukaryota</taxon>
        <taxon>Metazoa</taxon>
        <taxon>Ecdysozoa</taxon>
        <taxon>Arthropoda</taxon>
        <taxon>Crustacea</taxon>
        <taxon>Multicrustacea</taxon>
        <taxon>Malacostraca</taxon>
        <taxon>Eumalacostraca</taxon>
        <taxon>Eucarida</taxon>
        <taxon>Euphausiacea</taxon>
        <taxon>Euphausiidae</taxon>
        <taxon>Meganyctiphanes</taxon>
    </lineage>
</organism>
<comment type="caution">
    <text evidence="15">The sequence shown here is derived from an EMBL/GenBank/DDBJ whole genome shotgun (WGS) entry which is preliminary data.</text>
</comment>
<sequence>MTYIKKIILVCSGGRTMRSAADTSFIVELVSSSADQRNWRGIVISLLVIGAIIGLITLSVILVSPPKPGPRVTGRRFTLDDILTPRFKPPTFRGKWISGSELVFRDDCGGLSLLHTPSLTITPLVSNFTFRLLNVEEFDVSPDKRYILLRHDSHKKQERRDILHPLARYSTLEINLTTGGVSSDRHLEAVTPFPEAEGHQELPYVAWLKGNSSALVMVHANNIYLKETPDTPVVQQITITGKQGSIYNGITDFLYKEYIMKTTPALWMSPDGGWIVFASFNDTEVNEVKIPLYTDKYSQILTTRYPKVDSPNPIVTLYAINLNQENNVTDYDNSTSSDDIEQIYYEIKDIIPPSRIKNQEHYLMSVRWLGSDSAVVVWHNRAQNMSVAAICRAPMWYCTEIFIEESSPQQWVISRDAPIVGLDKSSYVVRSPLVDGKTGTYPHLHQGNVEGRHHTPLTYGPYTVYKLLAWDQSNHQVYYIANQESQPAERHLWRVTTLEASTPRLQECLTCFLNDTEVPPCRHVTPYMGDDNFEQVILHCEGPEVPYTMLYSIPDCEVVMYLHNNSDLRELSATMAWPKTNDFTVKIHGFKAQVRLTVPPDHLEEENAYIHPVVIAPGGGPDEQTVNHKWGVSWNTYIASNKSWVVMEVDVRGSGGQELGVTFKPGWHLGDLEVTDYLAVTRYLVNELEYLDGSRVASWGWGHSGFNAALMLAKDHNNILSCTAVVNPITDWKLYASYYSEKYMGSARVIPGGNFRGYDESSLLSQTPYFQNRSLLIIHATADMDVHCAHSHKLSKALTKRNIMFKQQAYADEGHYLQHVGYHMYTTVEKYLDGCFPPYTEEELDMLAGK</sequence>
<dbReference type="Gene3D" id="3.40.50.1820">
    <property type="entry name" value="alpha/beta hydrolase"/>
    <property type="match status" value="1"/>
</dbReference>
<dbReference type="InterPro" id="IPR001375">
    <property type="entry name" value="Peptidase_S9_cat"/>
</dbReference>
<dbReference type="GO" id="GO:0005886">
    <property type="term" value="C:plasma membrane"/>
    <property type="evidence" value="ECO:0007669"/>
    <property type="project" value="TreeGrafter"/>
</dbReference>
<dbReference type="GO" id="GO:0006508">
    <property type="term" value="P:proteolysis"/>
    <property type="evidence" value="ECO:0007669"/>
    <property type="project" value="UniProtKB-KW"/>
</dbReference>
<dbReference type="InterPro" id="IPR002469">
    <property type="entry name" value="Peptidase_S9B_N"/>
</dbReference>
<feature type="non-terminal residue" evidence="15">
    <location>
        <position position="850"/>
    </location>
</feature>
<feature type="domain" description="Peptidase S9 prolyl oligopeptidase catalytic" evidence="13">
    <location>
        <begin position="630"/>
        <end position="835"/>
    </location>
</feature>
<keyword evidence="3" id="KW-0645">Protease</keyword>
<protein>
    <submittedName>
        <fullName evidence="15">Uncharacterized protein</fullName>
    </submittedName>
</protein>
<dbReference type="Gene3D" id="2.140.10.30">
    <property type="entry name" value="Dipeptidylpeptidase IV, N-terminal domain"/>
    <property type="match status" value="1"/>
</dbReference>
<dbReference type="EMBL" id="CAXKWB010010088">
    <property type="protein sequence ID" value="CAL4096739.1"/>
    <property type="molecule type" value="Genomic_DNA"/>
</dbReference>
<dbReference type="GO" id="GO:0008239">
    <property type="term" value="F:dipeptidyl-peptidase activity"/>
    <property type="evidence" value="ECO:0007669"/>
    <property type="project" value="TreeGrafter"/>
</dbReference>
<keyword evidence="5" id="KW-0378">Hydrolase</keyword>
<evidence type="ECO:0000256" key="11">
    <source>
        <dbReference type="ARBA" id="ARBA00037847"/>
    </source>
</evidence>
<dbReference type="InterPro" id="IPR029058">
    <property type="entry name" value="AB_hydrolase_fold"/>
</dbReference>
<evidence type="ECO:0000259" key="13">
    <source>
        <dbReference type="Pfam" id="PF00326"/>
    </source>
</evidence>
<dbReference type="AlphaFoldDB" id="A0AAV2QR77"/>
<dbReference type="GO" id="GO:0004177">
    <property type="term" value="F:aminopeptidase activity"/>
    <property type="evidence" value="ECO:0007669"/>
    <property type="project" value="UniProtKB-KW"/>
</dbReference>
<evidence type="ECO:0000256" key="4">
    <source>
        <dbReference type="ARBA" id="ARBA00022692"/>
    </source>
</evidence>
<proteinExistence type="predicted"/>
<dbReference type="GO" id="GO:0008236">
    <property type="term" value="F:serine-type peptidase activity"/>
    <property type="evidence" value="ECO:0007669"/>
    <property type="project" value="UniProtKB-KW"/>
</dbReference>
<evidence type="ECO:0000313" key="15">
    <source>
        <dbReference type="EMBL" id="CAL4096739.1"/>
    </source>
</evidence>
<dbReference type="PANTHER" id="PTHR11731:SF200">
    <property type="entry name" value="DIPEPTIDYL PEPTIDASE 10, ISOFORM B"/>
    <property type="match status" value="1"/>
</dbReference>
<evidence type="ECO:0000256" key="7">
    <source>
        <dbReference type="ARBA" id="ARBA00022968"/>
    </source>
</evidence>
<evidence type="ECO:0000256" key="12">
    <source>
        <dbReference type="SAM" id="Phobius"/>
    </source>
</evidence>
<evidence type="ECO:0000256" key="8">
    <source>
        <dbReference type="ARBA" id="ARBA00022989"/>
    </source>
</evidence>
<evidence type="ECO:0000256" key="2">
    <source>
        <dbReference type="ARBA" id="ARBA00022438"/>
    </source>
</evidence>
<keyword evidence="4 12" id="KW-0812">Transmembrane</keyword>
<evidence type="ECO:0000256" key="5">
    <source>
        <dbReference type="ARBA" id="ARBA00022801"/>
    </source>
</evidence>
<comment type="subcellular location">
    <subcellularLocation>
        <location evidence="11">Endomembrane system</location>
        <topology evidence="11">Single-pass membrane protein</topology>
    </subcellularLocation>
    <subcellularLocation>
        <location evidence="1">Membrane</location>
        <topology evidence="1">Single-pass type II membrane protein</topology>
    </subcellularLocation>
</comment>
<feature type="transmembrane region" description="Helical" evidence="12">
    <location>
        <begin position="42"/>
        <end position="63"/>
    </location>
</feature>
<keyword evidence="16" id="KW-1185">Reference proteome</keyword>
<evidence type="ECO:0000256" key="9">
    <source>
        <dbReference type="ARBA" id="ARBA00023136"/>
    </source>
</evidence>
<keyword evidence="10" id="KW-0325">Glycoprotein</keyword>
<keyword evidence="7" id="KW-0735">Signal-anchor</keyword>
<name>A0AAV2QR77_MEGNR</name>
<dbReference type="SUPFAM" id="SSF53474">
    <property type="entry name" value="alpha/beta-Hydrolases"/>
    <property type="match status" value="1"/>
</dbReference>
<dbReference type="Pfam" id="PF00930">
    <property type="entry name" value="DPPIV_N"/>
    <property type="match status" value="1"/>
</dbReference>
<keyword evidence="6" id="KW-0720">Serine protease</keyword>
<evidence type="ECO:0000313" key="16">
    <source>
        <dbReference type="Proteomes" id="UP001497623"/>
    </source>
</evidence>
<evidence type="ECO:0000256" key="10">
    <source>
        <dbReference type="ARBA" id="ARBA00023180"/>
    </source>
</evidence>
<dbReference type="InterPro" id="IPR050278">
    <property type="entry name" value="Serine_Prot_S9B/DPPIV"/>
</dbReference>
<evidence type="ECO:0000259" key="14">
    <source>
        <dbReference type="Pfam" id="PF00930"/>
    </source>
</evidence>
<dbReference type="Proteomes" id="UP001497623">
    <property type="component" value="Unassembled WGS sequence"/>
</dbReference>
<dbReference type="SUPFAM" id="SSF82171">
    <property type="entry name" value="DPP6 N-terminal domain-like"/>
    <property type="match status" value="1"/>
</dbReference>
<evidence type="ECO:0000256" key="6">
    <source>
        <dbReference type="ARBA" id="ARBA00022825"/>
    </source>
</evidence>
<evidence type="ECO:0000256" key="3">
    <source>
        <dbReference type="ARBA" id="ARBA00022670"/>
    </source>
</evidence>
<keyword evidence="2" id="KW-0031">Aminopeptidase</keyword>
<accession>A0AAV2QR77</accession>
<evidence type="ECO:0000256" key="1">
    <source>
        <dbReference type="ARBA" id="ARBA00004606"/>
    </source>
</evidence>
<dbReference type="Pfam" id="PF00326">
    <property type="entry name" value="Peptidase_S9"/>
    <property type="match status" value="1"/>
</dbReference>
<keyword evidence="8 12" id="KW-1133">Transmembrane helix</keyword>
<gene>
    <name evidence="15" type="ORF">MNOR_LOCUS15822</name>
</gene>
<dbReference type="GO" id="GO:0012505">
    <property type="term" value="C:endomembrane system"/>
    <property type="evidence" value="ECO:0007669"/>
    <property type="project" value="UniProtKB-SubCell"/>
</dbReference>
<reference evidence="15 16" key="1">
    <citation type="submission" date="2024-05" db="EMBL/GenBank/DDBJ databases">
        <authorList>
            <person name="Wallberg A."/>
        </authorList>
    </citation>
    <scope>NUCLEOTIDE SEQUENCE [LARGE SCALE GENOMIC DNA]</scope>
</reference>
<feature type="domain" description="Dipeptidylpeptidase IV N-terminal" evidence="14">
    <location>
        <begin position="196"/>
        <end position="547"/>
    </location>
</feature>